<protein>
    <submittedName>
        <fullName evidence="2">GyrI-like domain-containing protein</fullName>
    </submittedName>
</protein>
<dbReference type="InterPro" id="IPR029441">
    <property type="entry name" value="Cass2"/>
</dbReference>
<feature type="domain" description="AraC effector-binding" evidence="1">
    <location>
        <begin position="9"/>
        <end position="161"/>
    </location>
</feature>
<dbReference type="EMBL" id="CP095073">
    <property type="protein sequence ID" value="UOQ45147.1"/>
    <property type="molecule type" value="Genomic_DNA"/>
</dbReference>
<name>A0ABY4EMC6_9BACI</name>
<evidence type="ECO:0000313" key="2">
    <source>
        <dbReference type="EMBL" id="UOQ45147.1"/>
    </source>
</evidence>
<dbReference type="Proteomes" id="UP000831787">
    <property type="component" value="Chromosome"/>
</dbReference>
<sequence length="163" mass="19088">MENYMQVELRPKIVKKDAFQIAGISCETMMEERKIKIPKLMEQFHALYLHQLKKRIDAPVSFGLFVDPPNWNEEIDPFTWIAAVKVEGAEELPSGFLTKNIPAYTYAVLDYDPEIHAENPYPFLHRWAEEHEYQLIEGFGFESYHPFTGADTKFTLHLPVKRK</sequence>
<evidence type="ECO:0000313" key="3">
    <source>
        <dbReference type="Proteomes" id="UP000831787"/>
    </source>
</evidence>
<dbReference type="Gene3D" id="3.20.80.10">
    <property type="entry name" value="Regulatory factor, effector binding domain"/>
    <property type="match status" value="1"/>
</dbReference>
<evidence type="ECO:0000259" key="1">
    <source>
        <dbReference type="SMART" id="SM00871"/>
    </source>
</evidence>
<dbReference type="Pfam" id="PF14526">
    <property type="entry name" value="Cass2"/>
    <property type="match status" value="1"/>
</dbReference>
<reference evidence="2 3" key="1">
    <citation type="submission" date="2022-04" db="EMBL/GenBank/DDBJ databases">
        <title>Halobacillus sp. isolated from saltern.</title>
        <authorList>
            <person name="Won M."/>
            <person name="Lee C.-M."/>
            <person name="Woen H.-Y."/>
            <person name="Kwon S.-W."/>
        </authorList>
    </citation>
    <scope>NUCLEOTIDE SEQUENCE [LARGE SCALE GENOMIC DNA]</scope>
    <source>
        <strain evidence="2 3">SSBR10-3</strain>
    </source>
</reference>
<dbReference type="SMART" id="SM00871">
    <property type="entry name" value="AraC_E_bind"/>
    <property type="match status" value="1"/>
</dbReference>
<proteinExistence type="predicted"/>
<gene>
    <name evidence="2" type="ORF">MUN89_04110</name>
</gene>
<keyword evidence="3" id="KW-1185">Reference proteome</keyword>
<dbReference type="InterPro" id="IPR053182">
    <property type="entry name" value="YobU-like_regulator"/>
</dbReference>
<dbReference type="RefSeq" id="WP_244711646.1">
    <property type="nucleotide sequence ID" value="NZ_CP095073.1"/>
</dbReference>
<accession>A0ABY4EMC6</accession>
<dbReference type="PANTHER" id="PTHR36444:SF2">
    <property type="entry name" value="TRANSCRIPTIONAL REGULATOR PROTEIN YOBU-RELATED"/>
    <property type="match status" value="1"/>
</dbReference>
<organism evidence="2 3">
    <name type="scientific">Halobacillus salinarum</name>
    <dbReference type="NCBI Taxonomy" id="2932257"/>
    <lineage>
        <taxon>Bacteria</taxon>
        <taxon>Bacillati</taxon>
        <taxon>Bacillota</taxon>
        <taxon>Bacilli</taxon>
        <taxon>Bacillales</taxon>
        <taxon>Bacillaceae</taxon>
        <taxon>Halobacillus</taxon>
    </lineage>
</organism>
<dbReference type="InterPro" id="IPR011256">
    <property type="entry name" value="Reg_factor_effector_dom_sf"/>
</dbReference>
<dbReference type="InterPro" id="IPR010499">
    <property type="entry name" value="AraC_E-bd"/>
</dbReference>
<dbReference type="PANTHER" id="PTHR36444">
    <property type="entry name" value="TRANSCRIPTIONAL REGULATOR PROTEIN YOBU-RELATED"/>
    <property type="match status" value="1"/>
</dbReference>
<dbReference type="SUPFAM" id="SSF55136">
    <property type="entry name" value="Probable bacterial effector-binding domain"/>
    <property type="match status" value="1"/>
</dbReference>